<dbReference type="GO" id="GO:0043066">
    <property type="term" value="P:negative regulation of apoptotic process"/>
    <property type="evidence" value="ECO:0007669"/>
    <property type="project" value="TreeGrafter"/>
</dbReference>
<dbReference type="InterPro" id="IPR001370">
    <property type="entry name" value="BIR_rpt"/>
</dbReference>
<feature type="compositionally biased region" description="Polar residues" evidence="2">
    <location>
        <begin position="30"/>
        <end position="88"/>
    </location>
</feature>
<dbReference type="PANTHER" id="PTHR10044:SF139">
    <property type="entry name" value="DEATH-ASSOCIATED INHIBITOR OF APOPTOSIS 2"/>
    <property type="match status" value="1"/>
</dbReference>
<dbReference type="SUPFAM" id="SSF57924">
    <property type="entry name" value="Inhibitor of apoptosis (IAP) repeat"/>
    <property type="match status" value="1"/>
</dbReference>
<dbReference type="GO" id="GO:0031398">
    <property type="term" value="P:positive regulation of protein ubiquitination"/>
    <property type="evidence" value="ECO:0007669"/>
    <property type="project" value="TreeGrafter"/>
</dbReference>
<dbReference type="GO" id="GO:0006915">
    <property type="term" value="P:apoptotic process"/>
    <property type="evidence" value="ECO:0007669"/>
    <property type="project" value="UniProtKB-KW"/>
</dbReference>
<dbReference type="EMBL" id="UYJE01005562">
    <property type="protein sequence ID" value="VDI38217.1"/>
    <property type="molecule type" value="Genomic_DNA"/>
</dbReference>
<dbReference type="CDD" id="cd00022">
    <property type="entry name" value="BIR"/>
    <property type="match status" value="1"/>
</dbReference>
<feature type="compositionally biased region" description="Low complexity" evidence="2">
    <location>
        <begin position="152"/>
        <end position="190"/>
    </location>
</feature>
<proteinExistence type="predicted"/>
<keyword evidence="4" id="KW-1185">Reference proteome</keyword>
<gene>
    <name evidence="3" type="ORF">MGAL_10B018117</name>
</gene>
<protein>
    <submittedName>
        <fullName evidence="3">Uncharacterized protein</fullName>
    </submittedName>
</protein>
<evidence type="ECO:0000256" key="2">
    <source>
        <dbReference type="SAM" id="MobiDB-lite"/>
    </source>
</evidence>
<dbReference type="FunFam" id="1.10.1170.10:FF:000003">
    <property type="entry name" value="E3 ubiquitin-protein ligase XIAP"/>
    <property type="match status" value="1"/>
</dbReference>
<dbReference type="InterPro" id="IPR050784">
    <property type="entry name" value="IAP"/>
</dbReference>
<dbReference type="GO" id="GO:0061630">
    <property type="term" value="F:ubiquitin protein ligase activity"/>
    <property type="evidence" value="ECO:0007669"/>
    <property type="project" value="TreeGrafter"/>
</dbReference>
<evidence type="ECO:0000313" key="3">
    <source>
        <dbReference type="EMBL" id="VDI38217.1"/>
    </source>
</evidence>
<dbReference type="PROSITE" id="PS50143">
    <property type="entry name" value="BIR_REPEAT_2"/>
    <property type="match status" value="1"/>
</dbReference>
<keyword evidence="1" id="KW-0053">Apoptosis</keyword>
<dbReference type="Gene3D" id="1.10.1170.10">
    <property type="entry name" value="Inhibitor Of Apoptosis Protein (2mihbC-IAP-1), Chain A"/>
    <property type="match status" value="1"/>
</dbReference>
<name>A0A8B6ETS6_MYTGA</name>
<organism evidence="3 4">
    <name type="scientific">Mytilus galloprovincialis</name>
    <name type="common">Mediterranean mussel</name>
    <dbReference type="NCBI Taxonomy" id="29158"/>
    <lineage>
        <taxon>Eukaryota</taxon>
        <taxon>Metazoa</taxon>
        <taxon>Spiralia</taxon>
        <taxon>Lophotrochozoa</taxon>
        <taxon>Mollusca</taxon>
        <taxon>Bivalvia</taxon>
        <taxon>Autobranchia</taxon>
        <taxon>Pteriomorphia</taxon>
        <taxon>Mytilida</taxon>
        <taxon>Mytiloidea</taxon>
        <taxon>Mytilidae</taxon>
        <taxon>Mytilinae</taxon>
        <taxon>Mytilus</taxon>
    </lineage>
</organism>
<dbReference type="PROSITE" id="PS01282">
    <property type="entry name" value="BIR_REPEAT_1"/>
    <property type="match status" value="1"/>
</dbReference>
<dbReference type="GO" id="GO:0051726">
    <property type="term" value="P:regulation of cell cycle"/>
    <property type="evidence" value="ECO:0007669"/>
    <property type="project" value="TreeGrafter"/>
</dbReference>
<dbReference type="OrthoDB" id="4034597at2759"/>
<feature type="compositionally biased region" description="Basic residues" evidence="2">
    <location>
        <begin position="327"/>
        <end position="337"/>
    </location>
</feature>
<feature type="compositionally biased region" description="Polar residues" evidence="2">
    <location>
        <begin position="99"/>
        <end position="147"/>
    </location>
</feature>
<dbReference type="GO" id="GO:0005634">
    <property type="term" value="C:nucleus"/>
    <property type="evidence" value="ECO:0007669"/>
    <property type="project" value="TreeGrafter"/>
</dbReference>
<comment type="caution">
    <text evidence="3">The sequence shown here is derived from an EMBL/GenBank/DDBJ whole genome shotgun (WGS) entry which is preliminary data.</text>
</comment>
<dbReference type="Pfam" id="PF00653">
    <property type="entry name" value="BIR"/>
    <property type="match status" value="1"/>
</dbReference>
<feature type="region of interest" description="Disordered" evidence="2">
    <location>
        <begin position="22"/>
        <end position="202"/>
    </location>
</feature>
<dbReference type="GO" id="GO:0043027">
    <property type="term" value="F:cysteine-type endopeptidase inhibitor activity involved in apoptotic process"/>
    <property type="evidence" value="ECO:0007669"/>
    <property type="project" value="TreeGrafter"/>
</dbReference>
<dbReference type="PANTHER" id="PTHR10044">
    <property type="entry name" value="INHIBITOR OF APOPTOSIS"/>
    <property type="match status" value="1"/>
</dbReference>
<dbReference type="GO" id="GO:0005737">
    <property type="term" value="C:cytoplasm"/>
    <property type="evidence" value="ECO:0007669"/>
    <property type="project" value="TreeGrafter"/>
</dbReference>
<feature type="compositionally biased region" description="Basic and acidic residues" evidence="2">
    <location>
        <begin position="338"/>
        <end position="350"/>
    </location>
</feature>
<feature type="region of interest" description="Disordered" evidence="2">
    <location>
        <begin position="324"/>
        <end position="350"/>
    </location>
</feature>
<evidence type="ECO:0000313" key="4">
    <source>
        <dbReference type="Proteomes" id="UP000596742"/>
    </source>
</evidence>
<reference evidence="3" key="1">
    <citation type="submission" date="2018-11" db="EMBL/GenBank/DDBJ databases">
        <authorList>
            <person name="Alioto T."/>
            <person name="Alioto T."/>
        </authorList>
    </citation>
    <scope>NUCLEOTIDE SEQUENCE</scope>
</reference>
<evidence type="ECO:0000256" key="1">
    <source>
        <dbReference type="ARBA" id="ARBA00022703"/>
    </source>
</evidence>
<dbReference type="AlphaFoldDB" id="A0A8B6ETS6"/>
<accession>A0A8B6ETS6</accession>
<sequence length="350" mass="38415">MVCAPTPEEYFGTATQQPVIPSQLPGYFSQLPQNNQNESQTLPGSNLVQTRTANSTHESGQQASENQPLPNVSLTIGEQNVPSIGQSEDTPRQAPLGSGLQSMPLPTQFNEGTSVNRAESVQSTVSTPEVTTGSQTAASTTILTGPTMQAPATAATTSSNKSTTSNSVNQPPPVTTTSTTGTTGSSSSSTAVTEPSRSRFDPLGINFEKPRYPAYAVLTVRINTYNGWPNYLDQTPRNMALAGFFYAGYGDYTRCFFCGGGLRNWEAGDDPWVEHARWFPKCAFLRQNRGDNYVRMVQTRHQEAMKDNLDKYKQRKNKENKILKTLTRIKTHMGKGKQNRENGNKREEEN</sequence>
<dbReference type="SMART" id="SM00238">
    <property type="entry name" value="BIR"/>
    <property type="match status" value="1"/>
</dbReference>
<dbReference type="Proteomes" id="UP000596742">
    <property type="component" value="Unassembled WGS sequence"/>
</dbReference>